<keyword evidence="11" id="KW-1185">Reference proteome</keyword>
<evidence type="ECO:0000256" key="2">
    <source>
        <dbReference type="ARBA" id="ARBA00009773"/>
    </source>
</evidence>
<feature type="compositionally biased region" description="Basic and acidic residues" evidence="8">
    <location>
        <begin position="414"/>
        <end position="427"/>
    </location>
</feature>
<feature type="transmembrane region" description="Helical" evidence="9">
    <location>
        <begin position="267"/>
        <end position="293"/>
    </location>
</feature>
<dbReference type="GO" id="GO:0005886">
    <property type="term" value="C:plasma membrane"/>
    <property type="evidence" value="ECO:0007669"/>
    <property type="project" value="UniProtKB-SubCell"/>
</dbReference>
<feature type="transmembrane region" description="Helical" evidence="9">
    <location>
        <begin position="66"/>
        <end position="84"/>
    </location>
</feature>
<dbReference type="InterPro" id="IPR002549">
    <property type="entry name" value="AI-2E-like"/>
</dbReference>
<dbReference type="PANTHER" id="PTHR21716:SF53">
    <property type="entry name" value="PERMEASE PERM-RELATED"/>
    <property type="match status" value="1"/>
</dbReference>
<feature type="transmembrane region" description="Helical" evidence="9">
    <location>
        <begin position="348"/>
        <end position="371"/>
    </location>
</feature>
<gene>
    <name evidence="10" type="ORF">JL106_11720</name>
</gene>
<sequence length="427" mass="45978">MFGRRGSSTPDRPRARKQDQAMEVPQADPAARHRLGRGVTAVSTWTLRLIIIAAGLWVLAWLIGEFWSILLPLFLALLLSTVLWPPVRFLRRWLPASLAALIGVVGLLLIVAGVVTLITRVVTAQGQDLANQFSAGLSSLQDWLAGPPFNLNDNALGDLVNQGVQWVQANTQTVAGTALSSLATVGSILITLVLALVLAFFMLKDGPRFVPWLRRWIGREAGDHFAEVSGRVWSALGAYIWSQAAVAAVDGIFIGLGLWILGVPLALPIAVLTFFGGFIPIVGAFVAGVVAVLVALVTQGFWSAVIALGIVLLVQQLEGNVLQPLLVSRTLKINAAVVLGSVSLGGTLFGIIGAFLSVPAVAVVMVVAQYLRSQVTQNREESERFPELPEEIPSDRKAQQNNEDSETQYLGDVVGERRPDRSPDDRR</sequence>
<feature type="transmembrane region" description="Helical" evidence="9">
    <location>
        <begin position="238"/>
        <end position="261"/>
    </location>
</feature>
<dbReference type="GO" id="GO:0055085">
    <property type="term" value="P:transmembrane transport"/>
    <property type="evidence" value="ECO:0007669"/>
    <property type="project" value="TreeGrafter"/>
</dbReference>
<feature type="transmembrane region" description="Helical" evidence="9">
    <location>
        <begin position="96"/>
        <end position="118"/>
    </location>
</feature>
<feature type="compositionally biased region" description="Basic and acidic residues" evidence="8">
    <location>
        <begin position="381"/>
        <end position="398"/>
    </location>
</feature>
<evidence type="ECO:0000256" key="3">
    <source>
        <dbReference type="ARBA" id="ARBA00022448"/>
    </source>
</evidence>
<evidence type="ECO:0000256" key="7">
    <source>
        <dbReference type="ARBA" id="ARBA00023136"/>
    </source>
</evidence>
<feature type="compositionally biased region" description="Basic and acidic residues" evidence="8">
    <location>
        <begin position="11"/>
        <end position="20"/>
    </location>
</feature>
<proteinExistence type="inferred from homology"/>
<comment type="caution">
    <text evidence="10">The sequence shown here is derived from an EMBL/GenBank/DDBJ whole genome shotgun (WGS) entry which is preliminary data.</text>
</comment>
<evidence type="ECO:0000313" key="10">
    <source>
        <dbReference type="EMBL" id="MBM9467948.1"/>
    </source>
</evidence>
<feature type="transmembrane region" description="Helical" evidence="9">
    <location>
        <begin position="300"/>
        <end position="317"/>
    </location>
</feature>
<name>A0A939BWW2_9ACTN</name>
<comment type="similarity">
    <text evidence="2">Belongs to the autoinducer-2 exporter (AI-2E) (TC 2.A.86) family.</text>
</comment>
<evidence type="ECO:0000256" key="4">
    <source>
        <dbReference type="ARBA" id="ARBA00022475"/>
    </source>
</evidence>
<evidence type="ECO:0000256" key="9">
    <source>
        <dbReference type="SAM" id="Phobius"/>
    </source>
</evidence>
<evidence type="ECO:0000256" key="5">
    <source>
        <dbReference type="ARBA" id="ARBA00022692"/>
    </source>
</evidence>
<keyword evidence="4" id="KW-1003">Cell membrane</keyword>
<dbReference type="AlphaFoldDB" id="A0A939BWW2"/>
<dbReference type="PANTHER" id="PTHR21716">
    <property type="entry name" value="TRANSMEMBRANE PROTEIN"/>
    <property type="match status" value="1"/>
</dbReference>
<feature type="transmembrane region" description="Helical" evidence="9">
    <location>
        <begin position="182"/>
        <end position="203"/>
    </location>
</feature>
<evidence type="ECO:0000256" key="1">
    <source>
        <dbReference type="ARBA" id="ARBA00004651"/>
    </source>
</evidence>
<keyword evidence="7 9" id="KW-0472">Membrane</keyword>
<organism evidence="10 11">
    <name type="scientific">Nakamurella leprariae</name>
    <dbReference type="NCBI Taxonomy" id="2803911"/>
    <lineage>
        <taxon>Bacteria</taxon>
        <taxon>Bacillati</taxon>
        <taxon>Actinomycetota</taxon>
        <taxon>Actinomycetes</taxon>
        <taxon>Nakamurellales</taxon>
        <taxon>Nakamurellaceae</taxon>
        <taxon>Nakamurella</taxon>
    </lineage>
</organism>
<dbReference type="EMBL" id="JAERWK010000015">
    <property type="protein sequence ID" value="MBM9467948.1"/>
    <property type="molecule type" value="Genomic_DNA"/>
</dbReference>
<reference evidence="10" key="1">
    <citation type="submission" date="2021-01" db="EMBL/GenBank/DDBJ databases">
        <title>YIM 132084 draft genome.</title>
        <authorList>
            <person name="An D."/>
        </authorList>
    </citation>
    <scope>NUCLEOTIDE SEQUENCE</scope>
    <source>
        <strain evidence="10">YIM 132084</strain>
    </source>
</reference>
<dbReference type="Pfam" id="PF01594">
    <property type="entry name" value="AI-2E_transport"/>
    <property type="match status" value="1"/>
</dbReference>
<keyword evidence="5 9" id="KW-0812">Transmembrane</keyword>
<feature type="transmembrane region" description="Helical" evidence="9">
    <location>
        <begin position="39"/>
        <end position="60"/>
    </location>
</feature>
<dbReference type="Proteomes" id="UP000663792">
    <property type="component" value="Unassembled WGS sequence"/>
</dbReference>
<comment type="subcellular location">
    <subcellularLocation>
        <location evidence="1">Cell membrane</location>
        <topology evidence="1">Multi-pass membrane protein</topology>
    </subcellularLocation>
</comment>
<evidence type="ECO:0000313" key="11">
    <source>
        <dbReference type="Proteomes" id="UP000663792"/>
    </source>
</evidence>
<keyword evidence="6 9" id="KW-1133">Transmembrane helix</keyword>
<feature type="compositionally biased region" description="Polar residues" evidence="8">
    <location>
        <begin position="1"/>
        <end position="10"/>
    </location>
</feature>
<keyword evidence="3" id="KW-0813">Transport</keyword>
<evidence type="ECO:0000256" key="6">
    <source>
        <dbReference type="ARBA" id="ARBA00022989"/>
    </source>
</evidence>
<feature type="region of interest" description="Disordered" evidence="8">
    <location>
        <begin position="381"/>
        <end position="427"/>
    </location>
</feature>
<protein>
    <submittedName>
        <fullName evidence="10">AI-2E family transporter</fullName>
    </submittedName>
</protein>
<feature type="region of interest" description="Disordered" evidence="8">
    <location>
        <begin position="1"/>
        <end position="30"/>
    </location>
</feature>
<evidence type="ECO:0000256" key="8">
    <source>
        <dbReference type="SAM" id="MobiDB-lite"/>
    </source>
</evidence>
<accession>A0A939BWW2</accession>